<evidence type="ECO:0000259" key="4">
    <source>
        <dbReference type="PROSITE" id="PS51891"/>
    </source>
</evidence>
<evidence type="ECO:0000313" key="6">
    <source>
        <dbReference type="Proteomes" id="UP000799770"/>
    </source>
</evidence>
<keyword evidence="2" id="KW-0479">Metal-binding</keyword>
<dbReference type="InterPro" id="IPR052355">
    <property type="entry name" value="CENP-V-like"/>
</dbReference>
<dbReference type="GO" id="GO:0046872">
    <property type="term" value="F:metal ion binding"/>
    <property type="evidence" value="ECO:0007669"/>
    <property type="project" value="UniProtKB-KW"/>
</dbReference>
<evidence type="ECO:0000256" key="1">
    <source>
        <dbReference type="ARBA" id="ARBA00005495"/>
    </source>
</evidence>
<evidence type="ECO:0000256" key="2">
    <source>
        <dbReference type="ARBA" id="ARBA00022723"/>
    </source>
</evidence>
<dbReference type="InterPro" id="IPR011057">
    <property type="entry name" value="Mss4-like_sf"/>
</dbReference>
<comment type="similarity">
    <text evidence="1">Belongs to the Gfa family.</text>
</comment>
<dbReference type="PROSITE" id="PS51891">
    <property type="entry name" value="CENP_V_GFA"/>
    <property type="match status" value="1"/>
</dbReference>
<accession>A0A6A5YTP5</accession>
<sequence length="201" mass="22809">MSVSNPNRRPYKGSCHCGHTKYIAFLELPPRVIDANAPYDTTRIRKCNCTTCVKTGSFSVRLANAPTDFVLLAPTDPFKGLSSYQCGDKTSHWFFCTICGVRCLTFAVDANNSEIVDIDLEEWLGKESKGKSTKVWRPKQEGWDEQKFETSYLSVNATSLDAGQEGLDLREWHEKGWIVYLDCLDYKEENRLGRPCRGGQY</sequence>
<dbReference type="InterPro" id="IPR006913">
    <property type="entry name" value="CENP-V/GFA"/>
</dbReference>
<dbReference type="GO" id="GO:0016846">
    <property type="term" value="F:carbon-sulfur lyase activity"/>
    <property type="evidence" value="ECO:0007669"/>
    <property type="project" value="InterPro"/>
</dbReference>
<dbReference type="SUPFAM" id="SSF51316">
    <property type="entry name" value="Mss4-like"/>
    <property type="match status" value="1"/>
</dbReference>
<dbReference type="OrthoDB" id="3930719at2759"/>
<keyword evidence="3" id="KW-0862">Zinc</keyword>
<organism evidence="5 6">
    <name type="scientific">Lophiotrema nucula</name>
    <dbReference type="NCBI Taxonomy" id="690887"/>
    <lineage>
        <taxon>Eukaryota</taxon>
        <taxon>Fungi</taxon>
        <taxon>Dikarya</taxon>
        <taxon>Ascomycota</taxon>
        <taxon>Pezizomycotina</taxon>
        <taxon>Dothideomycetes</taxon>
        <taxon>Pleosporomycetidae</taxon>
        <taxon>Pleosporales</taxon>
        <taxon>Lophiotremataceae</taxon>
        <taxon>Lophiotrema</taxon>
    </lineage>
</organism>
<evidence type="ECO:0000313" key="5">
    <source>
        <dbReference type="EMBL" id="KAF2110114.1"/>
    </source>
</evidence>
<proteinExistence type="inferred from homology"/>
<keyword evidence="6" id="KW-1185">Reference proteome</keyword>
<dbReference type="EMBL" id="ML977339">
    <property type="protein sequence ID" value="KAF2110114.1"/>
    <property type="molecule type" value="Genomic_DNA"/>
</dbReference>
<dbReference type="AlphaFoldDB" id="A0A6A5YTP5"/>
<feature type="domain" description="CENP-V/GFA" evidence="4">
    <location>
        <begin position="11"/>
        <end position="144"/>
    </location>
</feature>
<dbReference type="Proteomes" id="UP000799770">
    <property type="component" value="Unassembled WGS sequence"/>
</dbReference>
<dbReference type="PANTHER" id="PTHR28620">
    <property type="entry name" value="CENTROMERE PROTEIN V"/>
    <property type="match status" value="1"/>
</dbReference>
<protein>
    <submittedName>
        <fullName evidence="5">DUF636 domain-containing protein</fullName>
    </submittedName>
</protein>
<dbReference type="Gene3D" id="2.170.150.70">
    <property type="match status" value="1"/>
</dbReference>
<reference evidence="5" key="1">
    <citation type="journal article" date="2020" name="Stud. Mycol.">
        <title>101 Dothideomycetes genomes: a test case for predicting lifestyles and emergence of pathogens.</title>
        <authorList>
            <person name="Haridas S."/>
            <person name="Albert R."/>
            <person name="Binder M."/>
            <person name="Bloem J."/>
            <person name="Labutti K."/>
            <person name="Salamov A."/>
            <person name="Andreopoulos B."/>
            <person name="Baker S."/>
            <person name="Barry K."/>
            <person name="Bills G."/>
            <person name="Bluhm B."/>
            <person name="Cannon C."/>
            <person name="Castanera R."/>
            <person name="Culley D."/>
            <person name="Daum C."/>
            <person name="Ezra D."/>
            <person name="Gonzalez J."/>
            <person name="Henrissat B."/>
            <person name="Kuo A."/>
            <person name="Liang C."/>
            <person name="Lipzen A."/>
            <person name="Lutzoni F."/>
            <person name="Magnuson J."/>
            <person name="Mondo S."/>
            <person name="Nolan M."/>
            <person name="Ohm R."/>
            <person name="Pangilinan J."/>
            <person name="Park H.-J."/>
            <person name="Ramirez L."/>
            <person name="Alfaro M."/>
            <person name="Sun H."/>
            <person name="Tritt A."/>
            <person name="Yoshinaga Y."/>
            <person name="Zwiers L.-H."/>
            <person name="Turgeon B."/>
            <person name="Goodwin S."/>
            <person name="Spatafora J."/>
            <person name="Crous P."/>
            <person name="Grigoriev I."/>
        </authorList>
    </citation>
    <scope>NUCLEOTIDE SEQUENCE</scope>
    <source>
        <strain evidence="5">CBS 627.86</strain>
    </source>
</reference>
<name>A0A6A5YTP5_9PLEO</name>
<evidence type="ECO:0000256" key="3">
    <source>
        <dbReference type="ARBA" id="ARBA00022833"/>
    </source>
</evidence>
<gene>
    <name evidence="5" type="ORF">BDV96DRAFT_651264</name>
</gene>
<dbReference type="PANTHER" id="PTHR28620:SF1">
    <property type="entry name" value="CENP-V_GFA DOMAIN-CONTAINING PROTEIN"/>
    <property type="match status" value="1"/>
</dbReference>